<accession>A0ABD1FDI3</accession>
<evidence type="ECO:0000313" key="2">
    <source>
        <dbReference type="Proteomes" id="UP001566132"/>
    </source>
</evidence>
<reference evidence="1 2" key="1">
    <citation type="submission" date="2024-05" db="EMBL/GenBank/DDBJ databases">
        <title>Genetic variation in Jamaican populations of the coffee berry borer (Hypothenemus hampei).</title>
        <authorList>
            <person name="Errbii M."/>
            <person name="Myrie A."/>
        </authorList>
    </citation>
    <scope>NUCLEOTIDE SEQUENCE [LARGE SCALE GENOMIC DNA]</scope>
    <source>
        <strain evidence="1">JA-Hopewell-2020-01-JO</strain>
        <tissue evidence="1">Whole body</tissue>
    </source>
</reference>
<sequence length="112" mass="12324">MKCQKVHDSLDASNISSKRNTVYIVVIIALASKAIDMHRFSKKDIWKFSEADKNTKLCSECRKHITLFKLLLNPPSGGDMLSQVSLESLTLSQGPCKTITSVGTIGINNISN</sequence>
<protein>
    <submittedName>
        <fullName evidence="1">Uncharacterized protein</fullName>
    </submittedName>
</protein>
<keyword evidence="2" id="KW-1185">Reference proteome</keyword>
<organism evidence="1 2">
    <name type="scientific">Hypothenemus hampei</name>
    <name type="common">Coffee berry borer</name>
    <dbReference type="NCBI Taxonomy" id="57062"/>
    <lineage>
        <taxon>Eukaryota</taxon>
        <taxon>Metazoa</taxon>
        <taxon>Ecdysozoa</taxon>
        <taxon>Arthropoda</taxon>
        <taxon>Hexapoda</taxon>
        <taxon>Insecta</taxon>
        <taxon>Pterygota</taxon>
        <taxon>Neoptera</taxon>
        <taxon>Endopterygota</taxon>
        <taxon>Coleoptera</taxon>
        <taxon>Polyphaga</taxon>
        <taxon>Cucujiformia</taxon>
        <taxon>Curculionidae</taxon>
        <taxon>Scolytinae</taxon>
        <taxon>Hypothenemus</taxon>
    </lineage>
</organism>
<proteinExistence type="predicted"/>
<dbReference type="Proteomes" id="UP001566132">
    <property type="component" value="Unassembled WGS sequence"/>
</dbReference>
<evidence type="ECO:0000313" key="1">
    <source>
        <dbReference type="EMBL" id="KAL1516414.1"/>
    </source>
</evidence>
<dbReference type="AlphaFoldDB" id="A0ABD1FDI3"/>
<dbReference type="EMBL" id="JBDJPC010000001">
    <property type="protein sequence ID" value="KAL1516414.1"/>
    <property type="molecule type" value="Genomic_DNA"/>
</dbReference>
<gene>
    <name evidence="1" type="ORF">ABEB36_000332</name>
</gene>
<comment type="caution">
    <text evidence="1">The sequence shown here is derived from an EMBL/GenBank/DDBJ whole genome shotgun (WGS) entry which is preliminary data.</text>
</comment>
<name>A0ABD1FDI3_HYPHA</name>